<protein>
    <submittedName>
        <fullName evidence="1">Uncharacterized protein</fullName>
    </submittedName>
</protein>
<sequence>MTDAPALTLFHHIRGNQLIKQIFEKTFSSRYGPCQNKMTSRKEKNQLIVILKLTSFLLSLNVLEALGLNPAIS</sequence>
<dbReference type="Proteomes" id="UP000054047">
    <property type="component" value="Unassembled WGS sequence"/>
</dbReference>
<name>A0A0C2C4H6_9BILA</name>
<dbReference type="AlphaFoldDB" id="A0A0C2C4H6"/>
<keyword evidence="2" id="KW-1185">Reference proteome</keyword>
<dbReference type="OrthoDB" id="5874297at2759"/>
<evidence type="ECO:0000313" key="1">
    <source>
        <dbReference type="EMBL" id="KIH51198.1"/>
    </source>
</evidence>
<reference evidence="1 2" key="1">
    <citation type="submission" date="2013-12" db="EMBL/GenBank/DDBJ databases">
        <title>Draft genome of the parsitic nematode Ancylostoma duodenale.</title>
        <authorList>
            <person name="Mitreva M."/>
        </authorList>
    </citation>
    <scope>NUCLEOTIDE SEQUENCE [LARGE SCALE GENOMIC DNA]</scope>
    <source>
        <strain evidence="1 2">Zhejiang</strain>
    </source>
</reference>
<proteinExistence type="predicted"/>
<organism evidence="1 2">
    <name type="scientific">Ancylostoma duodenale</name>
    <dbReference type="NCBI Taxonomy" id="51022"/>
    <lineage>
        <taxon>Eukaryota</taxon>
        <taxon>Metazoa</taxon>
        <taxon>Ecdysozoa</taxon>
        <taxon>Nematoda</taxon>
        <taxon>Chromadorea</taxon>
        <taxon>Rhabditida</taxon>
        <taxon>Rhabditina</taxon>
        <taxon>Rhabditomorpha</taxon>
        <taxon>Strongyloidea</taxon>
        <taxon>Ancylostomatidae</taxon>
        <taxon>Ancylostomatinae</taxon>
        <taxon>Ancylostoma</taxon>
    </lineage>
</organism>
<evidence type="ECO:0000313" key="2">
    <source>
        <dbReference type="Proteomes" id="UP000054047"/>
    </source>
</evidence>
<dbReference type="EMBL" id="KN747319">
    <property type="protein sequence ID" value="KIH51198.1"/>
    <property type="molecule type" value="Genomic_DNA"/>
</dbReference>
<accession>A0A0C2C4H6</accession>
<gene>
    <name evidence="1" type="ORF">ANCDUO_18718</name>
</gene>